<dbReference type="HOGENOM" id="CLU_065200_0_2_1"/>
<proteinExistence type="inferred from homology"/>
<accession>C5M9A4</accession>
<keyword evidence="7 10" id="KW-0812">Transmembrane</keyword>
<dbReference type="STRING" id="294747.C5M9A4"/>
<gene>
    <name evidence="11" type="ORF">CTRG_02976</name>
</gene>
<dbReference type="EMBL" id="GG692397">
    <property type="protein sequence ID" value="EER34158.1"/>
    <property type="molecule type" value="Genomic_DNA"/>
</dbReference>
<dbReference type="GeneID" id="8298461"/>
<dbReference type="KEGG" id="ctp:CTRG_02976"/>
<dbReference type="GO" id="GO:0004671">
    <property type="term" value="F:protein C-terminal S-isoprenylcysteine carboxyl O-methyltransferase activity"/>
    <property type="evidence" value="ECO:0007669"/>
    <property type="project" value="UniProtKB-EC"/>
</dbReference>
<evidence type="ECO:0000256" key="5">
    <source>
        <dbReference type="ARBA" id="ARBA00022679"/>
    </source>
</evidence>
<evidence type="ECO:0000256" key="7">
    <source>
        <dbReference type="ARBA" id="ARBA00022692"/>
    </source>
</evidence>
<reference evidence="11 12" key="1">
    <citation type="journal article" date="2009" name="Nature">
        <title>Evolution of pathogenicity and sexual reproduction in eight Candida genomes.</title>
        <authorList>
            <person name="Butler G."/>
            <person name="Rasmussen M.D."/>
            <person name="Lin M.F."/>
            <person name="Santos M.A."/>
            <person name="Sakthikumar S."/>
            <person name="Munro C.A."/>
            <person name="Rheinbay E."/>
            <person name="Grabherr M."/>
            <person name="Forche A."/>
            <person name="Reedy J.L."/>
            <person name="Agrafioti I."/>
            <person name="Arnaud M.B."/>
            <person name="Bates S."/>
            <person name="Brown A.J."/>
            <person name="Brunke S."/>
            <person name="Costanzo M.C."/>
            <person name="Fitzpatrick D.A."/>
            <person name="de Groot P.W."/>
            <person name="Harris D."/>
            <person name="Hoyer L.L."/>
            <person name="Hube B."/>
            <person name="Klis F.M."/>
            <person name="Kodira C."/>
            <person name="Lennard N."/>
            <person name="Logue M.E."/>
            <person name="Martin R."/>
            <person name="Neiman A.M."/>
            <person name="Nikolaou E."/>
            <person name="Quail M.A."/>
            <person name="Quinn J."/>
            <person name="Santos M.C."/>
            <person name="Schmitzberger F.F."/>
            <person name="Sherlock G."/>
            <person name="Shah P."/>
            <person name="Silverstein K.A."/>
            <person name="Skrzypek M.S."/>
            <person name="Soll D."/>
            <person name="Staggs R."/>
            <person name="Stansfield I."/>
            <person name="Stumpf M.P."/>
            <person name="Sudbery P.E."/>
            <person name="Srikantha T."/>
            <person name="Zeng Q."/>
            <person name="Berman J."/>
            <person name="Berriman M."/>
            <person name="Heitman J."/>
            <person name="Gow N.A."/>
            <person name="Lorenz M.C."/>
            <person name="Birren B.W."/>
            <person name="Kellis M."/>
            <person name="Cuomo C.A."/>
        </authorList>
    </citation>
    <scope>NUCLEOTIDE SEQUENCE [LARGE SCALE GENOMIC DNA]</scope>
    <source>
        <strain evidence="12">ATCC MYA-3404 / T1</strain>
    </source>
</reference>
<evidence type="ECO:0000256" key="8">
    <source>
        <dbReference type="ARBA" id="ARBA00022989"/>
    </source>
</evidence>
<keyword evidence="12" id="KW-1185">Reference proteome</keyword>
<evidence type="ECO:0000313" key="11">
    <source>
        <dbReference type="EMBL" id="EER34158.1"/>
    </source>
</evidence>
<keyword evidence="5" id="KW-0808">Transferase</keyword>
<keyword evidence="10" id="KW-0256">Endoplasmic reticulum</keyword>
<keyword evidence="8 10" id="KW-1133">Transmembrane helix</keyword>
<dbReference type="AlphaFoldDB" id="C5M9A4"/>
<evidence type="ECO:0000256" key="1">
    <source>
        <dbReference type="ARBA" id="ARBA00004141"/>
    </source>
</evidence>
<dbReference type="RefSeq" id="XP_002548679.1">
    <property type="nucleotide sequence ID" value="XM_002548633.1"/>
</dbReference>
<organism evidence="11 12">
    <name type="scientific">Candida tropicalis (strain ATCC MYA-3404 / T1)</name>
    <name type="common">Yeast</name>
    <dbReference type="NCBI Taxonomy" id="294747"/>
    <lineage>
        <taxon>Eukaryota</taxon>
        <taxon>Fungi</taxon>
        <taxon>Dikarya</taxon>
        <taxon>Ascomycota</taxon>
        <taxon>Saccharomycotina</taxon>
        <taxon>Pichiomycetes</taxon>
        <taxon>Debaryomycetaceae</taxon>
        <taxon>Candida/Lodderomyces clade</taxon>
        <taxon>Candida</taxon>
    </lineage>
</organism>
<evidence type="ECO:0000256" key="10">
    <source>
        <dbReference type="RuleBase" id="RU362022"/>
    </source>
</evidence>
<keyword evidence="6 10" id="KW-0949">S-adenosyl-L-methionine</keyword>
<dbReference type="PANTHER" id="PTHR12714:SF9">
    <property type="entry name" value="PROTEIN-S-ISOPRENYLCYSTEINE O-METHYLTRANSFERASE"/>
    <property type="match status" value="1"/>
</dbReference>
<dbReference type="Proteomes" id="UP000002037">
    <property type="component" value="Unassembled WGS sequence"/>
</dbReference>
<dbReference type="eggNOG" id="KOG2628">
    <property type="taxonomic scope" value="Eukaryota"/>
</dbReference>
<feature type="transmembrane region" description="Helical" evidence="10">
    <location>
        <begin position="106"/>
        <end position="128"/>
    </location>
</feature>
<keyword evidence="9 10" id="KW-0472">Membrane</keyword>
<feature type="transmembrane region" description="Helical" evidence="10">
    <location>
        <begin position="22"/>
        <end position="43"/>
    </location>
</feature>
<dbReference type="EC" id="2.1.1.100" evidence="3 10"/>
<feature type="transmembrane region" description="Helical" evidence="10">
    <location>
        <begin position="50"/>
        <end position="71"/>
    </location>
</feature>
<name>C5M9A4_CANTT</name>
<dbReference type="Pfam" id="PF04140">
    <property type="entry name" value="ICMT"/>
    <property type="match status" value="1"/>
</dbReference>
<sequence>MNILSRGNLARYKPYKVNLLKILLKSFLLGVIFTTNIIILLFITTNQPKINLYLIFLVIFYSLEFINTVIFNNSEVDDDSFILEDKEMHLFTIISLLEHYFFNWKYLYGSIGLSLVIFGQIIRSLSMYTASESFNHYIQRNANEKHKLITHGIYSIFRHPSYFGFFIWFIGLQLFLNNVISLTIGGIVLWRFFKERIIFEEKFLVDFFGDDYIQYRKRTKTWMMI</sequence>
<evidence type="ECO:0000256" key="9">
    <source>
        <dbReference type="ARBA" id="ARBA00023136"/>
    </source>
</evidence>
<keyword evidence="4 10" id="KW-0489">Methyltransferase</keyword>
<dbReference type="Gene3D" id="1.20.120.1630">
    <property type="match status" value="1"/>
</dbReference>
<evidence type="ECO:0000313" key="12">
    <source>
        <dbReference type="Proteomes" id="UP000002037"/>
    </source>
</evidence>
<dbReference type="GO" id="GO:0032259">
    <property type="term" value="P:methylation"/>
    <property type="evidence" value="ECO:0007669"/>
    <property type="project" value="UniProtKB-KW"/>
</dbReference>
<evidence type="ECO:0000256" key="6">
    <source>
        <dbReference type="ARBA" id="ARBA00022691"/>
    </source>
</evidence>
<dbReference type="VEuPathDB" id="FungiDB:CTRG_02976"/>
<feature type="transmembrane region" description="Helical" evidence="10">
    <location>
        <begin position="175"/>
        <end position="193"/>
    </location>
</feature>
<evidence type="ECO:0000256" key="2">
    <source>
        <dbReference type="ARBA" id="ARBA00009140"/>
    </source>
</evidence>
<evidence type="ECO:0000256" key="4">
    <source>
        <dbReference type="ARBA" id="ARBA00022603"/>
    </source>
</evidence>
<comment type="similarity">
    <text evidence="2 10">Belongs to the class VI-like SAM-binding methyltransferase superfamily. Isoprenylcysteine carboxyl methyltransferase family.</text>
</comment>
<dbReference type="InterPro" id="IPR007269">
    <property type="entry name" value="ICMT_MeTrfase"/>
</dbReference>
<dbReference type="PANTHER" id="PTHR12714">
    <property type="entry name" value="PROTEIN-S ISOPRENYLCYSTEINE O-METHYLTRANSFERASE"/>
    <property type="match status" value="1"/>
</dbReference>
<dbReference type="GO" id="GO:0005789">
    <property type="term" value="C:endoplasmic reticulum membrane"/>
    <property type="evidence" value="ECO:0007669"/>
    <property type="project" value="UniProtKB-SubCell"/>
</dbReference>
<dbReference type="InterPro" id="IPR025770">
    <property type="entry name" value="PPMT_MeTrfase"/>
</dbReference>
<comment type="catalytic activity">
    <reaction evidence="10">
        <text>[protein]-C-terminal S-[(2E,6E)-farnesyl]-L-cysteine + S-adenosyl-L-methionine = [protein]-C-terminal S-[(2E,6E)-farnesyl]-L-cysteine methyl ester + S-adenosyl-L-homocysteine</text>
        <dbReference type="Rhea" id="RHEA:21672"/>
        <dbReference type="Rhea" id="RHEA-COMP:12125"/>
        <dbReference type="Rhea" id="RHEA-COMP:12126"/>
        <dbReference type="ChEBI" id="CHEBI:57856"/>
        <dbReference type="ChEBI" id="CHEBI:59789"/>
        <dbReference type="ChEBI" id="CHEBI:90510"/>
        <dbReference type="ChEBI" id="CHEBI:90511"/>
        <dbReference type="EC" id="2.1.1.100"/>
    </reaction>
</comment>
<evidence type="ECO:0000256" key="3">
    <source>
        <dbReference type="ARBA" id="ARBA00012151"/>
    </source>
</evidence>
<dbReference type="PROSITE" id="PS51564">
    <property type="entry name" value="SAM_ICMT"/>
    <property type="match status" value="1"/>
</dbReference>
<dbReference type="OrthoDB" id="422086at2759"/>
<protein>
    <recommendedName>
        <fullName evidence="3 10">Protein-S-isoprenylcysteine O-methyltransferase</fullName>
        <ecNumber evidence="3 10">2.1.1.100</ecNumber>
    </recommendedName>
</protein>
<comment type="subcellular location">
    <subcellularLocation>
        <location evidence="10">Endoplasmic reticulum membrane</location>
        <topology evidence="10">Multi-pass membrane protein</topology>
    </subcellularLocation>
    <subcellularLocation>
        <location evidence="1">Membrane</location>
        <topology evidence="1">Multi-pass membrane protein</topology>
    </subcellularLocation>
</comment>